<dbReference type="Pfam" id="PF07303">
    <property type="entry name" value="Occludin_ELL"/>
    <property type="match status" value="1"/>
</dbReference>
<sequence length="1237" mass="136552">MYGGSSKHGRIGGGAGRGAGAAKLGRASFPPPHRSSAPANRLSLGGSNHRGRNSAPATSAAATAAAPAVEEKFSLVAGSNPVAFSMIIRLAPDLVDEIRRVEAQGGTPRIKFDSMTNNPNGNVIDVGGKEFRFTWSRDGDLCDIYEERETGEDGNGLLVESGCAWRKVNVQRILDESTKNHVKRRSEEAERLHKSRKAIVLEQNPAMKNQLKQFTATTANNSWRNFKQKKEPPYKKQKVEPPQVSAPPKSAYKSGISSTTSAKGRQSSSPLPSTPEQSASPFRMLNISKTHATAEDTIPSQVISKDKPALSLDKEISNRTTIAAWEAVEKCNGRAKPTDLQSLLITLLMENPKGMSLKALEKAIGDSNPNSVKKIEPILKKIANFQAPGKYLLKPGVELESSKKPWFETGSSPEENLRQTPAADDNCDQRPSQVPQFKEKVSSNEMEEQGEGQLNATVGEEPNALQKMDNQQHSPDPFGEKRVSDNSEAQVGSSSSSGSGSDSDSESDSSDTGSDSGSPSRNRSRSKSPIGSGSGSSSDSESDVSSNSKQGSDEDVNIMSDDEKEPKHQIQASEPGFTGLPIPWGTPDGRPVQSENDDKQDELESDAVDIENVEQDTELAVFSSSAPNKCEQPVKETKPCSPEHNDRQILVDSLFGKTTDKDDFRYEQSDSSERISKGKYKRGSEVKHSDEKSESRKRSKTENSPQPAASVDKGVHFSEDSHNLSPDRLIEGSFKGPVSQMLNKADRDGNTEFGSQKEYNQVSSGRYSSESKQSSRKSYDHSAQAKAPDQGERPDRYSESLGHARQYSEKISHLHEAFPLRKDNTHTSNQHKDGYANEKRVPRNSKEGGGRGKLSVPLESHYQKHGDVAAKIKEDGQVSSLFFNSSPKDNSRNGADRSPVVNGRGSKLQREVSDLELGELREVVPEETTAKKQFERKSSFKQSDTKLSTKDNLFSDSKAKPAGKANLELGKPFSPDLNSKFPANAESLNKKRNYEGRIEELTGSQQRALQSQSQNLSRVDHSDVGRLLSRSTDISSKSTQNEGSRQGISMDGHGESIKKAPLSTSQHHDSKRGPVSHNIKESKRPASNTMMELADQRKDLMLAEGNDSDRKRRDSSSDENSCSYTKYEKDEPELKGPIKDFLQYKEYVQEYRDKYDSYCSLNKILESYKNEFLKLGKDLEFATGTDRYYNILGQLKESYRQCGTRHKRLKKIFVVLHEELKHLKQRIKDFALPYVKD</sequence>
<feature type="compositionally biased region" description="Basic and acidic residues" evidence="1">
    <location>
        <begin position="861"/>
        <end position="876"/>
    </location>
</feature>
<feature type="region of interest" description="Disordered" evidence="1">
    <location>
        <begin position="1103"/>
        <end position="1129"/>
    </location>
</feature>
<feature type="compositionally biased region" description="Low complexity" evidence="1">
    <location>
        <begin position="763"/>
        <end position="772"/>
    </location>
</feature>
<dbReference type="Proteomes" id="UP001457282">
    <property type="component" value="Unassembled WGS sequence"/>
</dbReference>
<feature type="compositionally biased region" description="Polar residues" evidence="1">
    <location>
        <begin position="255"/>
        <end position="280"/>
    </location>
</feature>
<dbReference type="PANTHER" id="PTHR38372">
    <property type="entry name" value="DENTIN SIALOPHOSPHOPROTEIN-LIKE PROTEIN"/>
    <property type="match status" value="1"/>
</dbReference>
<dbReference type="SUPFAM" id="SSF144292">
    <property type="entry name" value="occludin/ELL-like"/>
    <property type="match status" value="1"/>
</dbReference>
<evidence type="ECO:0000256" key="1">
    <source>
        <dbReference type="SAM" id="MobiDB-lite"/>
    </source>
</evidence>
<organism evidence="3 4">
    <name type="scientific">Rubus argutus</name>
    <name type="common">Southern blackberry</name>
    <dbReference type="NCBI Taxonomy" id="59490"/>
    <lineage>
        <taxon>Eukaryota</taxon>
        <taxon>Viridiplantae</taxon>
        <taxon>Streptophyta</taxon>
        <taxon>Embryophyta</taxon>
        <taxon>Tracheophyta</taxon>
        <taxon>Spermatophyta</taxon>
        <taxon>Magnoliopsida</taxon>
        <taxon>eudicotyledons</taxon>
        <taxon>Gunneridae</taxon>
        <taxon>Pentapetalae</taxon>
        <taxon>rosids</taxon>
        <taxon>fabids</taxon>
        <taxon>Rosales</taxon>
        <taxon>Rosaceae</taxon>
        <taxon>Rosoideae</taxon>
        <taxon>Rosoideae incertae sedis</taxon>
        <taxon>Rubus</taxon>
    </lineage>
</organism>
<feature type="compositionally biased region" description="Polar residues" evidence="1">
    <location>
        <begin position="877"/>
        <end position="888"/>
    </location>
</feature>
<feature type="compositionally biased region" description="Basic and acidic residues" evidence="1">
    <location>
        <begin position="988"/>
        <end position="1000"/>
    </location>
</feature>
<gene>
    <name evidence="3" type="ORF">M0R45_031973</name>
</gene>
<dbReference type="PROSITE" id="PS51980">
    <property type="entry name" value="OCEL"/>
    <property type="match status" value="1"/>
</dbReference>
<feature type="compositionally biased region" description="Basic and acidic residues" evidence="1">
    <location>
        <begin position="658"/>
        <end position="696"/>
    </location>
</feature>
<feature type="compositionally biased region" description="Polar residues" evidence="1">
    <location>
        <begin position="1029"/>
        <end position="1047"/>
    </location>
</feature>
<feature type="compositionally biased region" description="Basic and acidic residues" evidence="1">
    <location>
        <begin position="632"/>
        <end position="649"/>
    </location>
</feature>
<dbReference type="PANTHER" id="PTHR38372:SF2">
    <property type="entry name" value="DENTIN SIALOPHOSPHOPROTEIN-LIKE PROTEIN"/>
    <property type="match status" value="1"/>
</dbReference>
<protein>
    <recommendedName>
        <fullName evidence="2">OCEL domain-containing protein</fullName>
    </recommendedName>
</protein>
<evidence type="ECO:0000313" key="3">
    <source>
        <dbReference type="EMBL" id="KAK9923562.1"/>
    </source>
</evidence>
<feature type="region of interest" description="Disordered" evidence="1">
    <location>
        <begin position="217"/>
        <end position="280"/>
    </location>
</feature>
<feature type="compositionally biased region" description="Polar residues" evidence="1">
    <location>
        <begin position="1002"/>
        <end position="1017"/>
    </location>
</feature>
<feature type="compositionally biased region" description="Polar residues" evidence="1">
    <location>
        <begin position="752"/>
        <end position="762"/>
    </location>
</feature>
<comment type="caution">
    <text evidence="3">The sequence shown here is derived from an EMBL/GenBank/DDBJ whole genome shotgun (WGS) entry which is preliminary data.</text>
</comment>
<evidence type="ECO:0000313" key="4">
    <source>
        <dbReference type="Proteomes" id="UP001457282"/>
    </source>
</evidence>
<reference evidence="3 4" key="1">
    <citation type="journal article" date="2023" name="G3 (Bethesda)">
        <title>A chromosome-length genome assembly and annotation of blackberry (Rubus argutus, cv. 'Hillquist').</title>
        <authorList>
            <person name="Bruna T."/>
            <person name="Aryal R."/>
            <person name="Dudchenko O."/>
            <person name="Sargent D.J."/>
            <person name="Mead D."/>
            <person name="Buti M."/>
            <person name="Cavallini A."/>
            <person name="Hytonen T."/>
            <person name="Andres J."/>
            <person name="Pham M."/>
            <person name="Weisz D."/>
            <person name="Mascagni F."/>
            <person name="Usai G."/>
            <person name="Natali L."/>
            <person name="Bassil N."/>
            <person name="Fernandez G.E."/>
            <person name="Lomsadze A."/>
            <person name="Armour M."/>
            <person name="Olukolu B."/>
            <person name="Poorten T."/>
            <person name="Britton C."/>
            <person name="Davik J."/>
            <person name="Ashrafi H."/>
            <person name="Aiden E.L."/>
            <person name="Borodovsky M."/>
            <person name="Worthington M."/>
        </authorList>
    </citation>
    <scope>NUCLEOTIDE SEQUENCE [LARGE SCALE GENOMIC DNA]</scope>
    <source>
        <strain evidence="3">PI 553951</strain>
    </source>
</reference>
<feature type="region of interest" description="Disordered" evidence="1">
    <location>
        <begin position="1"/>
        <end position="58"/>
    </location>
</feature>
<feature type="domain" description="OCEL" evidence="2">
    <location>
        <begin position="1129"/>
        <end position="1235"/>
    </location>
</feature>
<feature type="compositionally biased region" description="Basic and acidic residues" evidence="1">
    <location>
        <begin position="908"/>
        <end position="949"/>
    </location>
</feature>
<feature type="compositionally biased region" description="Basic and acidic residues" evidence="1">
    <location>
        <begin position="1103"/>
        <end position="1116"/>
    </location>
</feature>
<feature type="compositionally biased region" description="Basic and acidic residues" evidence="1">
    <location>
        <begin position="806"/>
        <end position="850"/>
    </location>
</feature>
<feature type="compositionally biased region" description="Low complexity" evidence="1">
    <location>
        <begin position="492"/>
        <end position="502"/>
    </location>
</feature>
<name>A0AAW1WG90_RUBAR</name>
<feature type="compositionally biased region" description="Low complexity" evidence="1">
    <location>
        <begin position="510"/>
        <end position="548"/>
    </location>
</feature>
<keyword evidence="4" id="KW-1185">Reference proteome</keyword>
<accession>A0AAW1WG90</accession>
<feature type="compositionally biased region" description="Basic and acidic residues" evidence="1">
    <location>
        <begin position="713"/>
        <end position="722"/>
    </location>
</feature>
<evidence type="ECO:0000259" key="2">
    <source>
        <dbReference type="PROSITE" id="PS51980"/>
    </source>
</evidence>
<dbReference type="InterPro" id="IPR010844">
    <property type="entry name" value="Occludin_ELL"/>
</dbReference>
<dbReference type="EMBL" id="JBEDUW010000006">
    <property type="protein sequence ID" value="KAK9923562.1"/>
    <property type="molecule type" value="Genomic_DNA"/>
</dbReference>
<feature type="compositionally biased region" description="Acidic residues" evidence="1">
    <location>
        <begin position="553"/>
        <end position="563"/>
    </location>
</feature>
<feature type="compositionally biased region" description="Basic and acidic residues" evidence="1">
    <location>
        <begin position="789"/>
        <end position="798"/>
    </location>
</feature>
<feature type="region of interest" description="Disordered" evidence="1">
    <location>
        <begin position="403"/>
        <end position="1088"/>
    </location>
</feature>
<dbReference type="AlphaFoldDB" id="A0AAW1WG90"/>
<dbReference type="Gene3D" id="6.10.140.340">
    <property type="match status" value="1"/>
</dbReference>
<feature type="compositionally biased region" description="Basic and acidic residues" evidence="1">
    <location>
        <begin position="1066"/>
        <end position="1084"/>
    </location>
</feature>
<feature type="compositionally biased region" description="Acidic residues" evidence="1">
    <location>
        <begin position="598"/>
        <end position="617"/>
    </location>
</feature>
<feature type="compositionally biased region" description="Basic and acidic residues" evidence="1">
    <location>
        <begin position="228"/>
        <end position="239"/>
    </location>
</feature>
<proteinExistence type="predicted"/>